<gene>
    <name evidence="1" type="ORF">COV06_04025</name>
</gene>
<dbReference type="EMBL" id="PCYM01000009">
    <property type="protein sequence ID" value="PIR47328.1"/>
    <property type="molecule type" value="Genomic_DNA"/>
</dbReference>
<dbReference type="Proteomes" id="UP000230084">
    <property type="component" value="Unassembled WGS sequence"/>
</dbReference>
<organism evidence="1 2">
    <name type="scientific">Candidatus Uhrbacteria bacterium CG10_big_fil_rev_8_21_14_0_10_50_16</name>
    <dbReference type="NCBI Taxonomy" id="1975039"/>
    <lineage>
        <taxon>Bacteria</taxon>
        <taxon>Candidatus Uhriibacteriota</taxon>
    </lineage>
</organism>
<evidence type="ECO:0000313" key="2">
    <source>
        <dbReference type="Proteomes" id="UP000230084"/>
    </source>
</evidence>
<protein>
    <submittedName>
        <fullName evidence="1">Uncharacterized protein</fullName>
    </submittedName>
</protein>
<reference evidence="1 2" key="1">
    <citation type="submission" date="2017-09" db="EMBL/GenBank/DDBJ databases">
        <title>Depth-based differentiation of microbial function through sediment-hosted aquifers and enrichment of novel symbionts in the deep terrestrial subsurface.</title>
        <authorList>
            <person name="Probst A.J."/>
            <person name="Ladd B."/>
            <person name="Jarett J.K."/>
            <person name="Geller-Mcgrath D.E."/>
            <person name="Sieber C.M."/>
            <person name="Emerson J.B."/>
            <person name="Anantharaman K."/>
            <person name="Thomas B.C."/>
            <person name="Malmstrom R."/>
            <person name="Stieglmeier M."/>
            <person name="Klingl A."/>
            <person name="Woyke T."/>
            <person name="Ryan C.M."/>
            <person name="Banfield J.F."/>
        </authorList>
    </citation>
    <scope>NUCLEOTIDE SEQUENCE [LARGE SCALE GENOMIC DNA]</scope>
    <source>
        <strain evidence="1">CG10_big_fil_rev_8_21_14_0_10_50_16</strain>
    </source>
</reference>
<comment type="caution">
    <text evidence="1">The sequence shown here is derived from an EMBL/GenBank/DDBJ whole genome shotgun (WGS) entry which is preliminary data.</text>
</comment>
<proteinExistence type="predicted"/>
<accession>A0A2H0RLF3</accession>
<dbReference type="AlphaFoldDB" id="A0A2H0RLF3"/>
<evidence type="ECO:0000313" key="1">
    <source>
        <dbReference type="EMBL" id="PIR47328.1"/>
    </source>
</evidence>
<sequence>MVRNATAYLWGAVVQFHGIAKDRPNLPQKGRFRGKNIDILAKMWYIFVLFFERQGLDFA</sequence>
<name>A0A2H0RLF3_9BACT</name>